<dbReference type="PANTHER" id="PTHR11557">
    <property type="entry name" value="PORPHOBILINOGEN DEAMINASE"/>
    <property type="match status" value="1"/>
</dbReference>
<dbReference type="GO" id="GO:0004418">
    <property type="term" value="F:hydroxymethylbilane synthase activity"/>
    <property type="evidence" value="ECO:0007669"/>
    <property type="project" value="UniProtKB-UniRule"/>
</dbReference>
<dbReference type="NCBIfam" id="TIGR00212">
    <property type="entry name" value="hemC"/>
    <property type="match status" value="1"/>
</dbReference>
<evidence type="ECO:0000256" key="5">
    <source>
        <dbReference type="NCBIfam" id="TIGR00212"/>
    </source>
</evidence>
<reference evidence="9 10" key="1">
    <citation type="journal article" date="2019" name="Int. J. Syst. Evol. Microbiol.">
        <title>The Global Catalogue of Microorganisms (GCM) 10K type strain sequencing project: providing services to taxonomists for standard genome sequencing and annotation.</title>
        <authorList>
            <consortium name="The Broad Institute Genomics Platform"/>
            <consortium name="The Broad Institute Genome Sequencing Center for Infectious Disease"/>
            <person name="Wu L."/>
            <person name="Ma J."/>
        </authorList>
    </citation>
    <scope>NUCLEOTIDE SEQUENCE [LARGE SCALE GENOMIC DNA]</scope>
    <source>
        <strain evidence="9 10">JCM 16328</strain>
    </source>
</reference>
<feature type="compositionally biased region" description="Basic and acidic residues" evidence="6">
    <location>
        <begin position="165"/>
        <end position="186"/>
    </location>
</feature>
<evidence type="ECO:0000256" key="3">
    <source>
        <dbReference type="ARBA" id="ARBA00022679"/>
    </source>
</evidence>
<evidence type="ECO:0000313" key="9">
    <source>
        <dbReference type="EMBL" id="GAA0667495.1"/>
    </source>
</evidence>
<proteinExistence type="inferred from homology"/>
<evidence type="ECO:0000259" key="8">
    <source>
        <dbReference type="Pfam" id="PF03900"/>
    </source>
</evidence>
<organism evidence="9 10">
    <name type="scientific">Natronoarchaeum mannanilyticum</name>
    <dbReference type="NCBI Taxonomy" id="926360"/>
    <lineage>
        <taxon>Archaea</taxon>
        <taxon>Methanobacteriati</taxon>
        <taxon>Methanobacteriota</taxon>
        <taxon>Stenosarchaea group</taxon>
        <taxon>Halobacteria</taxon>
        <taxon>Halobacteriales</taxon>
        <taxon>Natronoarchaeaceae</taxon>
    </lineage>
</organism>
<dbReference type="InterPro" id="IPR036803">
    <property type="entry name" value="Porphobilinogen_deaminase_C_sf"/>
</dbReference>
<dbReference type="Pfam" id="PF03900">
    <property type="entry name" value="Porphobil_deamC"/>
    <property type="match status" value="1"/>
</dbReference>
<protein>
    <recommendedName>
        <fullName evidence="5">Hydroxymethylbilane synthase</fullName>
        <ecNumber evidence="5">2.5.1.61</ecNumber>
    </recommendedName>
</protein>
<comment type="similarity">
    <text evidence="2">Belongs to the HMBS family.</text>
</comment>
<keyword evidence="4" id="KW-0627">Porphyrin biosynthesis</keyword>
<dbReference type="InterPro" id="IPR000860">
    <property type="entry name" value="HemC"/>
</dbReference>
<comment type="caution">
    <text evidence="9">The sequence shown here is derived from an EMBL/GenBank/DDBJ whole genome shotgun (WGS) entry which is preliminary data.</text>
</comment>
<dbReference type="PRINTS" id="PR00151">
    <property type="entry name" value="PORPHBDMNASE"/>
</dbReference>
<dbReference type="InterPro" id="IPR022419">
    <property type="entry name" value="Porphobilin_deaminase_cofac_BS"/>
</dbReference>
<keyword evidence="3" id="KW-0808">Transferase</keyword>
<dbReference type="PIRSF" id="PIRSF001438">
    <property type="entry name" value="4pyrrol_synth_OHMeBilane_synth"/>
    <property type="match status" value="1"/>
</dbReference>
<dbReference type="RefSeq" id="WP_343772939.1">
    <property type="nucleotide sequence ID" value="NZ_BAAADV010000001.1"/>
</dbReference>
<dbReference type="Gene3D" id="3.40.190.10">
    <property type="entry name" value="Periplasmic binding protein-like II"/>
    <property type="match status" value="3"/>
</dbReference>
<dbReference type="Gene3D" id="3.30.160.40">
    <property type="entry name" value="Porphobilinogen deaminase, C-terminal domain"/>
    <property type="match status" value="1"/>
</dbReference>
<dbReference type="AlphaFoldDB" id="A0AAV3T7K0"/>
<dbReference type="Pfam" id="PF01379">
    <property type="entry name" value="Porphobil_deam"/>
    <property type="match status" value="2"/>
</dbReference>
<dbReference type="PANTHER" id="PTHR11557:SF0">
    <property type="entry name" value="PORPHOBILINOGEN DEAMINASE"/>
    <property type="match status" value="1"/>
</dbReference>
<accession>A0AAV3T7K0</accession>
<comment type="cofactor">
    <cofactor evidence="1">
        <name>dipyrromethane</name>
        <dbReference type="ChEBI" id="CHEBI:60342"/>
    </cofactor>
</comment>
<feature type="region of interest" description="Disordered" evidence="6">
    <location>
        <begin position="162"/>
        <end position="186"/>
    </location>
</feature>
<evidence type="ECO:0000256" key="2">
    <source>
        <dbReference type="ARBA" id="ARBA00005638"/>
    </source>
</evidence>
<dbReference type="PROSITE" id="PS00533">
    <property type="entry name" value="PORPHOBILINOGEN_DEAM"/>
    <property type="match status" value="1"/>
</dbReference>
<evidence type="ECO:0000313" key="10">
    <source>
        <dbReference type="Proteomes" id="UP001500420"/>
    </source>
</evidence>
<dbReference type="SUPFAM" id="SSF53850">
    <property type="entry name" value="Periplasmic binding protein-like II"/>
    <property type="match status" value="2"/>
</dbReference>
<dbReference type="InterPro" id="IPR022418">
    <property type="entry name" value="Porphobilinogen_deaminase_C"/>
</dbReference>
<keyword evidence="10" id="KW-1185">Reference proteome</keyword>
<sequence>MSTRGPIRLATRSSDLALRQAATVKAALEDRRYDVELVEVETTGDQIQDELIHRLGKTGAFVRSLDEKVIEGEVDAAVHSMKDMPTEQPDELIVAGVPERAAPGDALVTPDGATLDELPDGATVGTSSLRRQAQLLDSDADLTVEPLRGNVDTRIEKLLAPGLQAEHEARTDAEKEKKENVDNDDYEHPYERDVETWFSELDEIERRALEREPDVEYDAIVLAEAGLDRSGLAHRVDYRQLPTERFVPAPGQGALAVTTLDDEAGEAITTILDNPRTRIETTAERTILAELGGGCVAPIGVHAVLQGEYVHVDVQVFSRDGSESVAASRDLPAEDHVSAARSFAADLADRGADELIAQARRDDEEAEAKREESA</sequence>
<name>A0AAV3T7K0_9EURY</name>
<feature type="domain" description="Porphobilinogen deaminase N-terminal" evidence="7">
    <location>
        <begin position="212"/>
        <end position="263"/>
    </location>
</feature>
<dbReference type="InterPro" id="IPR022417">
    <property type="entry name" value="Porphobilin_deaminase_N"/>
</dbReference>
<dbReference type="Proteomes" id="UP001500420">
    <property type="component" value="Unassembled WGS sequence"/>
</dbReference>
<gene>
    <name evidence="9" type="primary">hemC</name>
    <name evidence="9" type="ORF">GCM10009020_11310</name>
</gene>
<dbReference type="EC" id="2.5.1.61" evidence="5"/>
<feature type="domain" description="Porphobilinogen deaminase N-terminal" evidence="7">
    <location>
        <begin position="7"/>
        <end position="160"/>
    </location>
</feature>
<evidence type="ECO:0000256" key="6">
    <source>
        <dbReference type="SAM" id="MobiDB-lite"/>
    </source>
</evidence>
<feature type="domain" description="Porphobilinogen deaminase C-terminal" evidence="8">
    <location>
        <begin position="280"/>
        <end position="324"/>
    </location>
</feature>
<dbReference type="GO" id="GO:0006783">
    <property type="term" value="P:heme biosynthetic process"/>
    <property type="evidence" value="ECO:0007669"/>
    <property type="project" value="TreeGrafter"/>
</dbReference>
<evidence type="ECO:0000256" key="4">
    <source>
        <dbReference type="ARBA" id="ARBA00023244"/>
    </source>
</evidence>
<dbReference type="EMBL" id="BAAADV010000001">
    <property type="protein sequence ID" value="GAA0667495.1"/>
    <property type="molecule type" value="Genomic_DNA"/>
</dbReference>
<evidence type="ECO:0000256" key="1">
    <source>
        <dbReference type="ARBA" id="ARBA00001916"/>
    </source>
</evidence>
<dbReference type="SUPFAM" id="SSF54782">
    <property type="entry name" value="Porphobilinogen deaminase (hydroxymethylbilane synthase), C-terminal domain"/>
    <property type="match status" value="1"/>
</dbReference>
<dbReference type="GO" id="GO:0005737">
    <property type="term" value="C:cytoplasm"/>
    <property type="evidence" value="ECO:0007669"/>
    <property type="project" value="UniProtKB-UniRule"/>
</dbReference>
<evidence type="ECO:0000259" key="7">
    <source>
        <dbReference type="Pfam" id="PF01379"/>
    </source>
</evidence>